<evidence type="ECO:0000256" key="1">
    <source>
        <dbReference type="ARBA" id="ARBA00004141"/>
    </source>
</evidence>
<accession>A0A8B6DS88</accession>
<organism evidence="5 6">
    <name type="scientific">Mytilus galloprovincialis</name>
    <name type="common">Mediterranean mussel</name>
    <dbReference type="NCBI Taxonomy" id="29158"/>
    <lineage>
        <taxon>Eukaryota</taxon>
        <taxon>Metazoa</taxon>
        <taxon>Spiralia</taxon>
        <taxon>Lophotrochozoa</taxon>
        <taxon>Mollusca</taxon>
        <taxon>Bivalvia</taxon>
        <taxon>Autobranchia</taxon>
        <taxon>Pteriomorphia</taxon>
        <taxon>Mytilida</taxon>
        <taxon>Mytiloidea</taxon>
        <taxon>Mytilidae</taxon>
        <taxon>Mytilinae</taxon>
        <taxon>Mytilus</taxon>
    </lineage>
</organism>
<evidence type="ECO:0008006" key="7">
    <source>
        <dbReference type="Google" id="ProtNLM"/>
    </source>
</evidence>
<dbReference type="PANTHER" id="PTHR24243:SF208">
    <property type="entry name" value="PYROKININ-1 RECEPTOR"/>
    <property type="match status" value="1"/>
</dbReference>
<protein>
    <recommendedName>
        <fullName evidence="7">G-protein coupled receptors family 1 profile domain-containing protein</fullName>
    </recommendedName>
</protein>
<dbReference type="GO" id="GO:0004930">
    <property type="term" value="F:G protein-coupled receptor activity"/>
    <property type="evidence" value="ECO:0007669"/>
    <property type="project" value="UniProtKB-KW"/>
</dbReference>
<dbReference type="OrthoDB" id="10036964at2759"/>
<dbReference type="Proteomes" id="UP000596742">
    <property type="component" value="Unassembled WGS sequence"/>
</dbReference>
<keyword evidence="6" id="KW-1185">Reference proteome</keyword>
<comment type="subcellular location">
    <subcellularLocation>
        <location evidence="1">Membrane</location>
        <topology evidence="1">Multi-pass membrane protein</topology>
    </subcellularLocation>
</comment>
<feature type="non-terminal residue" evidence="5">
    <location>
        <position position="121"/>
    </location>
</feature>
<evidence type="ECO:0000256" key="2">
    <source>
        <dbReference type="ARBA" id="ARBA00023040"/>
    </source>
</evidence>
<comment type="caution">
    <text evidence="5">The sequence shown here is derived from an EMBL/GenBank/DDBJ whole genome shotgun (WGS) entry which is preliminary data.</text>
</comment>
<name>A0A8B6DS88_MYTGA</name>
<sequence length="121" mass="14151">YAGVHKSIPENGFRAYNYIAHWLPYLNSSTNPIIYNFMSAKFRKEFFLACRCSYRITERSSSRPGMTFSSTHYSNHEASLHSQCTKSTDVFLKLIRFLKSRVNLRKPTTAMITIYSYFKIP</sequence>
<evidence type="ECO:0000313" key="5">
    <source>
        <dbReference type="EMBL" id="VDI22974.1"/>
    </source>
</evidence>
<proteinExistence type="predicted"/>
<dbReference type="PANTHER" id="PTHR24243">
    <property type="entry name" value="G-PROTEIN COUPLED RECEPTOR"/>
    <property type="match status" value="1"/>
</dbReference>
<dbReference type="SUPFAM" id="SSF81321">
    <property type="entry name" value="Family A G protein-coupled receptor-like"/>
    <property type="match status" value="1"/>
</dbReference>
<evidence type="ECO:0000256" key="3">
    <source>
        <dbReference type="ARBA" id="ARBA00023170"/>
    </source>
</evidence>
<dbReference type="EMBL" id="UYJE01003861">
    <property type="protein sequence ID" value="VDI22974.1"/>
    <property type="molecule type" value="Genomic_DNA"/>
</dbReference>
<gene>
    <name evidence="5" type="ORF">MGAL_10B077802</name>
</gene>
<dbReference type="Gene3D" id="1.20.1070.10">
    <property type="entry name" value="Rhodopsin 7-helix transmembrane proteins"/>
    <property type="match status" value="1"/>
</dbReference>
<evidence type="ECO:0000313" key="6">
    <source>
        <dbReference type="Proteomes" id="UP000596742"/>
    </source>
</evidence>
<evidence type="ECO:0000256" key="4">
    <source>
        <dbReference type="ARBA" id="ARBA00023224"/>
    </source>
</evidence>
<dbReference type="AlphaFoldDB" id="A0A8B6DS88"/>
<keyword evidence="3" id="KW-0675">Receptor</keyword>
<dbReference type="GO" id="GO:0016020">
    <property type="term" value="C:membrane"/>
    <property type="evidence" value="ECO:0007669"/>
    <property type="project" value="UniProtKB-SubCell"/>
</dbReference>
<keyword evidence="2" id="KW-0297">G-protein coupled receptor</keyword>
<keyword evidence="4" id="KW-0807">Transducer</keyword>
<reference evidence="5" key="1">
    <citation type="submission" date="2018-11" db="EMBL/GenBank/DDBJ databases">
        <authorList>
            <person name="Alioto T."/>
            <person name="Alioto T."/>
        </authorList>
    </citation>
    <scope>NUCLEOTIDE SEQUENCE</scope>
</reference>